<dbReference type="EMBL" id="MKHE01000014">
    <property type="protein sequence ID" value="OWK08699.1"/>
    <property type="molecule type" value="Genomic_DNA"/>
</dbReference>
<dbReference type="OrthoDB" id="9949340at2759"/>
<feature type="compositionally biased region" description="Basic and acidic residues" evidence="2">
    <location>
        <begin position="310"/>
        <end position="339"/>
    </location>
</feature>
<evidence type="ECO:0000256" key="2">
    <source>
        <dbReference type="SAM" id="MobiDB-lite"/>
    </source>
</evidence>
<name>A0A212CRS2_CEREH</name>
<sequence>MLPIRASGPKKKSLVPNLIEKGLIVLRKVASRDEQAPEWKFSQQQRSHSKSAQAICHYYKKLRDFNQEASPQDSGFMSEMEELRRKFLKRPGCPQFSTRSTSISHYGSAMTLSLPEDTGVSPETWKGAENLLSSQQGLDVKVDGRLLPLSKSACEFNYLLKKRESQVLSPTSSSPDLGQSYPRKRVPWYISVIHEKARFLSVFFLMGRSLGWPECCPLLHSFAPCVKTFSIHRLSTQAVSYMAWPPARRQGNPTGGMEWPSEFVPKLQGRQSTLRTFRDEEDAEHWRQLQEECDRGKELEGGDYEEEEHPEGQAKRAADKVARARASRRETLQENRSEEEAVAVVTAQEDEDEDRAGPGAGEVEEEDKEEVIELDEEKELQEEEAMARRRGGFVDDTFEEELMAQLEEYEQVIQEFQFQLEITRTRYSLATGGVPEEAEMVPCSVNLEPRTPTGKLATAGARLVGGTQGKVAASGGRRGGQVDLLLPAPQQVSELESELAKREKTILELEAKVNQLQDQVNQSQNHLQRWKQLQEEMQNKNEMIQHAEQQAREALEYTQARLERLRNKIIQATFNTIGIKNLATEISENDILEGLQDHLRQNRLLQPAETEGGQGAPPAADGDLILTQQVQEDKLQGGPAQTLGAASTAEARAQPGCTLGVPFPSITPSPTCGPTLAL</sequence>
<protein>
    <recommendedName>
        <fullName evidence="5">Coiled-coil domain-containing protein 27</fullName>
    </recommendedName>
</protein>
<proteinExistence type="predicted"/>
<evidence type="ECO:0000313" key="3">
    <source>
        <dbReference type="EMBL" id="OWK08699.1"/>
    </source>
</evidence>
<comment type="caution">
    <text evidence="3">The sequence shown here is derived from an EMBL/GenBank/DDBJ whole genome shotgun (WGS) entry which is preliminary data.</text>
</comment>
<keyword evidence="1" id="KW-0175">Coiled coil</keyword>
<dbReference type="PANTHER" id="PTHR18853">
    <property type="entry name" value="FORKHEAD-ASSOCIATED DOMAIN-CONTAINING PROTEIN 1-RELATED"/>
    <property type="match status" value="1"/>
</dbReference>
<accession>A0A212CRS2</accession>
<dbReference type="AlphaFoldDB" id="A0A212CRS2"/>
<feature type="compositionally biased region" description="Acidic residues" evidence="2">
    <location>
        <begin position="362"/>
        <end position="371"/>
    </location>
</feature>
<dbReference type="PANTHER" id="PTHR18853:SF9">
    <property type="entry name" value="COILED-COIL DOMAIN-CONTAINING PROTEIN 27"/>
    <property type="match status" value="1"/>
</dbReference>
<dbReference type="Proteomes" id="UP000242450">
    <property type="component" value="Chromosome 14"/>
</dbReference>
<feature type="coiled-coil region" evidence="1">
    <location>
        <begin position="492"/>
        <end position="568"/>
    </location>
</feature>
<gene>
    <name evidence="3" type="ORF">Celaphus_00011021</name>
</gene>
<keyword evidence="4" id="KW-1185">Reference proteome</keyword>
<feature type="region of interest" description="Disordered" evidence="2">
    <location>
        <begin position="292"/>
        <end position="371"/>
    </location>
</feature>
<organism evidence="3 4">
    <name type="scientific">Cervus elaphus hippelaphus</name>
    <name type="common">European red deer</name>
    <dbReference type="NCBI Taxonomy" id="46360"/>
    <lineage>
        <taxon>Eukaryota</taxon>
        <taxon>Metazoa</taxon>
        <taxon>Chordata</taxon>
        <taxon>Craniata</taxon>
        <taxon>Vertebrata</taxon>
        <taxon>Euteleostomi</taxon>
        <taxon>Mammalia</taxon>
        <taxon>Eutheria</taxon>
        <taxon>Laurasiatheria</taxon>
        <taxon>Artiodactyla</taxon>
        <taxon>Ruminantia</taxon>
        <taxon>Pecora</taxon>
        <taxon>Cervidae</taxon>
        <taxon>Cervinae</taxon>
        <taxon>Cervus</taxon>
    </lineage>
</organism>
<reference evidence="3 4" key="1">
    <citation type="journal article" date="2018" name="Mol. Genet. Genomics">
        <title>The red deer Cervus elaphus genome CerEla1.0: sequencing, annotating, genes, and chromosomes.</title>
        <authorList>
            <person name="Bana N.A."/>
            <person name="Nyiri A."/>
            <person name="Nagy J."/>
            <person name="Frank K."/>
            <person name="Nagy T."/>
            <person name="Steger V."/>
            <person name="Schiller M."/>
            <person name="Lakatos P."/>
            <person name="Sugar L."/>
            <person name="Horn P."/>
            <person name="Barta E."/>
            <person name="Orosz L."/>
        </authorList>
    </citation>
    <scope>NUCLEOTIDE SEQUENCE [LARGE SCALE GENOMIC DNA]</scope>
    <source>
        <strain evidence="3">Hungarian</strain>
    </source>
</reference>
<evidence type="ECO:0008006" key="5">
    <source>
        <dbReference type="Google" id="ProtNLM"/>
    </source>
</evidence>
<dbReference type="InterPro" id="IPR052642">
    <property type="entry name" value="CC-FHA_domain"/>
</dbReference>
<evidence type="ECO:0000256" key="1">
    <source>
        <dbReference type="SAM" id="Coils"/>
    </source>
</evidence>
<evidence type="ECO:0000313" key="4">
    <source>
        <dbReference type="Proteomes" id="UP000242450"/>
    </source>
</evidence>